<keyword evidence="9 10" id="KW-0472">Membrane</keyword>
<feature type="chain" id="PRO_5012433222" evidence="12">
    <location>
        <begin position="22"/>
        <end position="3306"/>
    </location>
</feature>
<evidence type="ECO:0000256" key="8">
    <source>
        <dbReference type="ARBA" id="ARBA00023114"/>
    </source>
</evidence>
<feature type="compositionally biased region" description="Acidic residues" evidence="11">
    <location>
        <begin position="1756"/>
        <end position="1772"/>
    </location>
</feature>
<feature type="domain" description="OmpA-like" evidence="13">
    <location>
        <begin position="3191"/>
        <end position="3306"/>
    </location>
</feature>
<evidence type="ECO:0000256" key="3">
    <source>
        <dbReference type="ARBA" id="ARBA00010116"/>
    </source>
</evidence>
<dbReference type="PROSITE" id="PS51127">
    <property type="entry name" value="BIG1"/>
    <property type="match status" value="1"/>
</dbReference>
<name>A0A1N7MJJ6_9GAMM</name>
<feature type="compositionally biased region" description="Acidic residues" evidence="11">
    <location>
        <begin position="2071"/>
        <end position="2081"/>
    </location>
</feature>
<dbReference type="SUPFAM" id="SSF56925">
    <property type="entry name" value="OMPA-like"/>
    <property type="match status" value="1"/>
</dbReference>
<feature type="compositionally biased region" description="Acidic residues" evidence="11">
    <location>
        <begin position="2131"/>
        <end position="2172"/>
    </location>
</feature>
<dbReference type="Gene3D" id="3.30.1330.60">
    <property type="entry name" value="OmpA-like domain"/>
    <property type="match status" value="1"/>
</dbReference>
<dbReference type="InterPro" id="IPR045474">
    <property type="entry name" value="GEVED"/>
</dbReference>
<keyword evidence="4" id="KW-0813">Transport</keyword>
<dbReference type="NCBIfam" id="NF033510">
    <property type="entry name" value="Ca_tandemer"/>
    <property type="match status" value="9"/>
</dbReference>
<keyword evidence="8" id="KW-0626">Porin</keyword>
<keyword evidence="6" id="KW-0812">Transmembrane</keyword>
<feature type="compositionally biased region" description="Basic and acidic residues" evidence="11">
    <location>
        <begin position="2273"/>
        <end position="2287"/>
    </location>
</feature>
<feature type="compositionally biased region" description="Acidic residues" evidence="11">
    <location>
        <begin position="2359"/>
        <end position="2376"/>
    </location>
</feature>
<dbReference type="NCBIfam" id="NF038133">
    <property type="entry name" value="choice_anch_L"/>
    <property type="match status" value="1"/>
</dbReference>
<dbReference type="InterPro" id="IPR049804">
    <property type="entry name" value="Choice_anch_L"/>
</dbReference>
<dbReference type="InterPro" id="IPR028974">
    <property type="entry name" value="TSP_type-3_rpt"/>
</dbReference>
<dbReference type="SUPFAM" id="SSF103088">
    <property type="entry name" value="OmpA-like"/>
    <property type="match status" value="1"/>
</dbReference>
<dbReference type="OrthoDB" id="8612583at2"/>
<dbReference type="PANTHER" id="PTHR10199:SF119">
    <property type="entry name" value="RE20510P"/>
    <property type="match status" value="1"/>
</dbReference>
<feature type="compositionally biased region" description="Acidic residues" evidence="11">
    <location>
        <begin position="1680"/>
        <end position="1694"/>
    </location>
</feature>
<feature type="compositionally biased region" description="Basic and acidic residues" evidence="11">
    <location>
        <begin position="1866"/>
        <end position="1876"/>
    </location>
</feature>
<feature type="region of interest" description="Disordered" evidence="11">
    <location>
        <begin position="1550"/>
        <end position="2889"/>
    </location>
</feature>
<evidence type="ECO:0000259" key="13">
    <source>
        <dbReference type="PROSITE" id="PS51123"/>
    </source>
</evidence>
<dbReference type="Pfam" id="PF01389">
    <property type="entry name" value="OmpA_membrane"/>
    <property type="match status" value="1"/>
</dbReference>
<evidence type="ECO:0000256" key="4">
    <source>
        <dbReference type="ARBA" id="ARBA00022448"/>
    </source>
</evidence>
<dbReference type="Gene3D" id="2.40.160.20">
    <property type="match status" value="1"/>
</dbReference>
<keyword evidence="7" id="KW-0406">Ion transport</keyword>
<sequence>MSRFLKVGCIAALAYASSLHAEEVLPLSNSQVTVDTMAELLAGPGVSVSGATYSTSYRVPVGWFDSVPNPQQGGQFSGYGTLFGDTFDSGVILSTGDVESVVGSNDTSDTTKSWSRSRVDDPDLGNGLYDVVKFSFDVIPENDVLIIDFIFGSEEYLEYVGDSYNDLARVLVNGNNCALTPAGDEVRINNIHSLDLPAPQGGNDYPNNTDGVSNSGIYVDNTNGDINTEMDGFTRRLSCRVPVTPGQSVNVITGLADVSDASYDTWIFFRADSIRSEPISDYGDAPDSYGTLALSGGAAHDIVEGVRLGPVGLTGDADGFVDGVDDSQGRAADDADNALTAVSNISLSDTNYSVTFAATSINGSNSDVVGWIDFDRDGQFQPDEAAPAALINSESYEVPVTLTWSDIGTVGADIVAGPTYLRLRIANLGLTASTPSGLFASGEVEDYFVIISDGNNPSVVGLTRLDPAEEFTNSSSVTFRVSFSEYIENIDTTDFVASFGTVTSVTSVSETVFDITVSGISGANGTLALSLSDAQNIVDAEGNVASGVLPVDAETYTLDQSAPAAPSVSAISADTGLSDSDQVTNDASLIFSGTAEAGSSVSVRIDGNEIATVVADASGNWSYDYSGTDLDDGSYSITATATDSAGNTSVESDSLAVVVDTVAPAPTVITGISEDTGRSNSDALTKDAELVLAGQAEANHRISVFVDGNYAGFVDADPAGAWTYDHTSVSLSDGEHVFTAVVSDAAGNTSTASAYTVTVDTEASAAPVISAISDDTGAPGDGITSDNTLRIFGTAEALDSVVVSIDGNEVVTVQADGNGDWVYDNRTNTLDDGSYVVTAVAVDAAGNESAVSSNYSITIDTSGPATPVISAISEDTGVVDGITADGTLTISGSGGADSRITVFLDGAAIGTTNTTAAGSWTFDHSGIELDEGNYQLTAQAESLAGLTSPLSVVYPLIIDQTAPAAPTVTSVSEDTGVAGDQVTSDATLVLNGTAEAGADLDIRIDGALVGMVKANGSGEWTLDYSDVALADGVHQVTAIATDIAGNQSVESSVLTLIIDTQAPDTPILSGILEDTGASAADAVTSDNVVVYVGTAEAGSHVEILLDGSSLGSTQADESGQWQFDSAPLELADGTYQVIARSRDLAGNETDSQPLQLVIDTTAPVPATVTGISEDTATPNDRNTADNELVFSGSSEPLSQVEIFVNGIPAGIVVADETGLWQLDYTDVALTDGEYQITNQVTDLAGNTGVVSAPVLIVVDTTTPEAPSITGISDDTGADSADGLTSDNRIVISGVSEAGAEINIYRDESLIGNVIANASGEWSLDYGQTALDDGEYSLTATATDTAGNLSGVSDSFDITIDTLDPAELSLTQDGTTIVDYTPELSGDAEAGTLIKVSVNGNEYETTADAAGSWSLTVTDALDNGSYPVTVVSEDGAGNTREVSGEITIEVLVSADNSSTSATPLSVAADGSSASVITVIVRDTAGDIVTEVPAEFATDLGTLSAVTGQGNGVYSVELTSLFEVGTATVSITAAEEALTPVTIEFFAADGDGDGLTDLDEDRNGDGDPTNDDLDRDGTPDYLDDDDDGDGRTTEEEDVNGDGDPTNDDSDGDGIPDYLDRDDDSTDGTNDSDGDGIPDTVECTDGIPCQDSDADGTPDYMDEDDDNDGISSAEEGGDRDSDADGVPDFRDEDDDNDGILTRDEDLNDDGDFTNDDQDGDGIPAYLDPNDADDSSAGDSDDDGIPDDIECASGYPCTDTDSDGIPDFADSDDDGDGIPTLSEGSDRDTDGDATPDYLDRDDDGDGIATADEDNNTDGDANPATTAGPDADNDGIPAYLDPNDSLTAAPGDADDDGITDDHECTSGLPCRDSDNDGRPDYMDSDDDNDGIPTRTEGAETDSDGNGVEDYLDNDDDGDGTLTRDEDADTDLDGNAATNPGPDADNDGIPAYLDPNDGEAGVGDSDGDGIPDNTECGTALPCQDTDFDGIPDFRDEDDDGDSIPTVQEAPGRDTDGNNIPDYLDADDDGDGIPTPMEDANPDLDNNAATNASPDADGDGIPAYLDANDGVSTSPGDGDGDGIPDDIECPTGIPCVDRDFDSVPDYMDGDDDGDGIPTADEDADLDGDGNPATNPGPDGDDDGVPDYLDPDSTDDDGDGLTNLEEDANGDGNPDNDDLDRDGIPDYLDPDDDGDGRTTLEEDLNGNGDPRDDDADGDGIPAYLDPNDELNGSPGDADEDGIFDDLECDTGFPCRDTDGDGLPDYLDGDDDNDGVPSSIEGYERDTDNDGIPDFRDADDDGDGVNTRSEDDDTDGDGNPSTQAGPDFDEDTIPAYLDPNDSDTSGPGDSDNDTLSDLAECQAGAPCEDSDQDGQPDYNDPDDDNDGRMTVDEDPNADGNPANDDTDGDGTPDYLDRDDDGDGIPSDEEGNGDADSDGIPDYLDPDGNTASGTGGDSDGDGINDITECPTGIPCRDTDGDGTPDYADDDDDNDGRPTIEEGPVRDTDGDGIPDYRDEDDDNDGFNTIDEGTGDSDGDGIPDYLDPSAGDSDEDGVPDGAECPDGVPCRDTDEDGIPDYLDEDDDGDGIPSIEEDLGADGNPVNDDTDGDGQPDYLDRDDDNDGVPTDEELGLDADNDGIPDHLDPDDSNEAMTPDGSGDSDRDGVSDARECPTGLPCPDSDGNGAPDYLSEDDDGDGIPTVDEDRNGDGDPLNDDTDNDGRPDYRDPDDDGDGVPTAEENEGDSDFDGIPDYLDPSGGDSDRDGISDAVECPGLILCWDSDGDDLPNFRDPDDDGDGVPTAFEDADGDGNPRNDDTDNDGIPDYLDPDDDNDGILTGEEGGTGDADDDGIPDYRDPDSNNAAGMPDGSGDSDGDGISDRQECGTGAVCADSDGDGTPDYMQVADAEQAPELVENIVPGKGEVNASLPGLGSQSLLWVLLGLPLVVLRRRAERHKRAFLKPTVSLLVGVLVMFAPLVSQAFESEESYVGLGLGFSRLTPGTSDSVYDNVDESGFGFQLFGGYRLKDDISVELHYTDLGNAVLEDGDTGEESDFGYSALGAALHWYPWQTSWNGKNSLNAYLEAGLASISTDSEVDYSKEASMALGLGIGIEYSFKDSWAARISGQSFTRDAHFVGLSLMKRFGTTEPVPQRRPVEKPRPLPKPEPVRAPVVIMADSDDDGIVDDIDDCPGTPSGMSVNHRGCSVLDARLDGVYFASGSAELTRGATRILQQVADTLLEYPGARIEIGAYTDSLGAAANNQRLSERRANAVMQYLISMGIKPMRLEARGYGEEDPIASNDTPQGRAANRRVEIRVIK</sequence>
<feature type="compositionally biased region" description="Low complexity" evidence="11">
    <location>
        <begin position="2121"/>
        <end position="2130"/>
    </location>
</feature>
<dbReference type="Pfam" id="PF20009">
    <property type="entry name" value="GEVED"/>
    <property type="match status" value="1"/>
</dbReference>
<feature type="compositionally biased region" description="Acidic residues" evidence="11">
    <location>
        <begin position="2470"/>
        <end position="2483"/>
    </location>
</feature>
<feature type="compositionally biased region" description="Acidic residues" evidence="11">
    <location>
        <begin position="2595"/>
        <end position="2629"/>
    </location>
</feature>
<feature type="compositionally biased region" description="Acidic residues" evidence="11">
    <location>
        <begin position="1579"/>
        <end position="1633"/>
    </location>
</feature>
<feature type="compositionally biased region" description="Acidic residues" evidence="11">
    <location>
        <begin position="1787"/>
        <end position="1812"/>
    </location>
</feature>
<comment type="similarity">
    <text evidence="2">Belongs to the outer membrane OOP (TC 1.B.6) superfamily. OmpA family.</text>
</comment>
<dbReference type="GO" id="GO:0015288">
    <property type="term" value="F:porin activity"/>
    <property type="evidence" value="ECO:0007669"/>
    <property type="project" value="UniProtKB-KW"/>
</dbReference>
<feature type="compositionally biased region" description="Basic and acidic residues" evidence="11">
    <location>
        <begin position="2650"/>
        <end position="2661"/>
    </location>
</feature>
<keyword evidence="12" id="KW-0732">Signal</keyword>
<feature type="signal peptide" evidence="12">
    <location>
        <begin position="1"/>
        <end position="21"/>
    </location>
</feature>
<evidence type="ECO:0000256" key="1">
    <source>
        <dbReference type="ARBA" id="ARBA00004571"/>
    </source>
</evidence>
<protein>
    <submittedName>
        <fullName evidence="15">Ig-like domain (Group 3)</fullName>
    </submittedName>
</protein>
<dbReference type="GO" id="GO:0005509">
    <property type="term" value="F:calcium ion binding"/>
    <property type="evidence" value="ECO:0007669"/>
    <property type="project" value="InterPro"/>
</dbReference>
<evidence type="ECO:0000313" key="16">
    <source>
        <dbReference type="Proteomes" id="UP000185639"/>
    </source>
</evidence>
<dbReference type="InterPro" id="IPR015217">
    <property type="entry name" value="Invasin_dom_3"/>
</dbReference>
<dbReference type="RefSeq" id="WP_076515597.1">
    <property type="nucleotide sequence ID" value="NZ_FTOH01000005.1"/>
</dbReference>
<comment type="subcellular location">
    <subcellularLocation>
        <location evidence="1">Cell outer membrane</location>
        <topology evidence="1">Multi-pass membrane protein</topology>
    </subcellularLocation>
</comment>
<dbReference type="Gene3D" id="4.10.1080.10">
    <property type="entry name" value="TSP type-3 repeat"/>
    <property type="match status" value="2"/>
</dbReference>
<dbReference type="InterPro" id="IPR006665">
    <property type="entry name" value="OmpA-like"/>
</dbReference>
<evidence type="ECO:0000256" key="11">
    <source>
        <dbReference type="SAM" id="MobiDB-lite"/>
    </source>
</evidence>
<feature type="compositionally biased region" description="Acidic residues" evidence="11">
    <location>
        <begin position="1726"/>
        <end position="1746"/>
    </location>
</feature>
<feature type="compositionally biased region" description="Acidic residues" evidence="11">
    <location>
        <begin position="1649"/>
        <end position="1665"/>
    </location>
</feature>
<feature type="compositionally biased region" description="Acidic residues" evidence="11">
    <location>
        <begin position="1702"/>
        <end position="1716"/>
    </location>
</feature>
<feature type="compositionally biased region" description="Acidic residues" evidence="11">
    <location>
        <begin position="2561"/>
        <end position="2587"/>
    </location>
</feature>
<feature type="region of interest" description="Disordered" evidence="11">
    <location>
        <begin position="3136"/>
        <end position="3155"/>
    </location>
</feature>
<dbReference type="InterPro" id="IPR044016">
    <property type="entry name" value="Big_13"/>
</dbReference>
<evidence type="ECO:0000256" key="6">
    <source>
        <dbReference type="ARBA" id="ARBA00022692"/>
    </source>
</evidence>
<dbReference type="Pfam" id="PF09134">
    <property type="entry name" value="Invasin_D3"/>
    <property type="match status" value="1"/>
</dbReference>
<feature type="compositionally biased region" description="Acidic residues" evidence="11">
    <location>
        <begin position="1550"/>
        <end position="1572"/>
    </location>
</feature>
<feature type="compositionally biased region" description="Acidic residues" evidence="11">
    <location>
        <begin position="1904"/>
        <end position="1913"/>
    </location>
</feature>
<dbReference type="InterPro" id="IPR036737">
    <property type="entry name" value="OmpA-like_sf"/>
</dbReference>
<dbReference type="SUPFAM" id="SSF103647">
    <property type="entry name" value="TSP type-3 repeat"/>
    <property type="match status" value="3"/>
</dbReference>
<dbReference type="Pfam" id="PF19077">
    <property type="entry name" value="Big_13"/>
    <property type="match status" value="9"/>
</dbReference>
<dbReference type="SUPFAM" id="SSF49373">
    <property type="entry name" value="Invasin/intimin cell-adhesion fragments"/>
    <property type="match status" value="1"/>
</dbReference>
<dbReference type="Proteomes" id="UP000185639">
    <property type="component" value="Unassembled WGS sequence"/>
</dbReference>
<evidence type="ECO:0000256" key="5">
    <source>
        <dbReference type="ARBA" id="ARBA00022452"/>
    </source>
</evidence>
<evidence type="ECO:0000313" key="15">
    <source>
        <dbReference type="EMBL" id="SIS86109.1"/>
    </source>
</evidence>
<dbReference type="GO" id="GO:0006811">
    <property type="term" value="P:monoatomic ion transport"/>
    <property type="evidence" value="ECO:0007669"/>
    <property type="project" value="UniProtKB-KW"/>
</dbReference>
<dbReference type="GO" id="GO:0046930">
    <property type="term" value="C:pore complex"/>
    <property type="evidence" value="ECO:0007669"/>
    <property type="project" value="UniProtKB-KW"/>
</dbReference>
<dbReference type="InterPro" id="IPR013783">
    <property type="entry name" value="Ig-like_fold"/>
</dbReference>
<dbReference type="InterPro" id="IPR006664">
    <property type="entry name" value="OMP_bac"/>
</dbReference>
<dbReference type="InterPro" id="IPR008964">
    <property type="entry name" value="Invasin/intimin_cell_adhesion"/>
</dbReference>
<keyword evidence="16" id="KW-1185">Reference proteome</keyword>
<feature type="domain" description="Big-1" evidence="14">
    <location>
        <begin position="1455"/>
        <end position="1544"/>
    </location>
</feature>
<feature type="compositionally biased region" description="Acidic residues" evidence="11">
    <location>
        <begin position="2228"/>
        <end position="2240"/>
    </location>
</feature>
<feature type="compositionally biased region" description="Acidic residues" evidence="11">
    <location>
        <begin position="2100"/>
        <end position="2120"/>
    </location>
</feature>
<evidence type="ECO:0000256" key="9">
    <source>
        <dbReference type="ARBA" id="ARBA00023136"/>
    </source>
</evidence>
<feature type="compositionally biased region" description="Acidic residues" evidence="11">
    <location>
        <begin position="2395"/>
        <end position="2429"/>
    </location>
</feature>
<dbReference type="PROSITE" id="PS51123">
    <property type="entry name" value="OMPA_2"/>
    <property type="match status" value="1"/>
</dbReference>
<dbReference type="Pfam" id="PF00691">
    <property type="entry name" value="OmpA"/>
    <property type="match status" value="1"/>
</dbReference>
<evidence type="ECO:0000256" key="7">
    <source>
        <dbReference type="ARBA" id="ARBA00023065"/>
    </source>
</evidence>
<feature type="compositionally biased region" description="Basic and acidic residues" evidence="11">
    <location>
        <begin position="2484"/>
        <end position="2498"/>
    </location>
</feature>
<dbReference type="InterPro" id="IPR003344">
    <property type="entry name" value="Big_1_dom"/>
</dbReference>
<dbReference type="PANTHER" id="PTHR10199">
    <property type="entry name" value="THROMBOSPONDIN"/>
    <property type="match status" value="1"/>
</dbReference>
<dbReference type="InterPro" id="IPR011250">
    <property type="entry name" value="OMP/PagP_B-barrel"/>
</dbReference>
<organism evidence="15 16">
    <name type="scientific">Thalassolituus maritimus</name>
    <dbReference type="NCBI Taxonomy" id="484498"/>
    <lineage>
        <taxon>Bacteria</taxon>
        <taxon>Pseudomonadati</taxon>
        <taxon>Pseudomonadota</taxon>
        <taxon>Gammaproteobacteria</taxon>
        <taxon>Oceanospirillales</taxon>
        <taxon>Oceanospirillaceae</taxon>
        <taxon>Thalassolituus</taxon>
    </lineage>
</organism>
<evidence type="ECO:0000256" key="2">
    <source>
        <dbReference type="ARBA" id="ARBA00005710"/>
    </source>
</evidence>
<accession>A0A1N7MJJ6</accession>
<gene>
    <name evidence="15" type="ORF">SAMN05421686_105223</name>
</gene>
<dbReference type="PRINTS" id="PR01021">
    <property type="entry name" value="OMPADOMAIN"/>
</dbReference>
<dbReference type="InterPro" id="IPR000498">
    <property type="entry name" value="OmpA-like_TM_dom"/>
</dbReference>
<dbReference type="GO" id="GO:0009279">
    <property type="term" value="C:cell outer membrane"/>
    <property type="evidence" value="ECO:0007669"/>
    <property type="project" value="UniProtKB-SubCell"/>
</dbReference>
<evidence type="ECO:0000256" key="10">
    <source>
        <dbReference type="PROSITE-ProRule" id="PRU00473"/>
    </source>
</evidence>
<dbReference type="Gene3D" id="2.60.40.10">
    <property type="entry name" value="Immunoglobulins"/>
    <property type="match status" value="10"/>
</dbReference>
<proteinExistence type="inferred from homology"/>
<evidence type="ECO:0000259" key="14">
    <source>
        <dbReference type="PROSITE" id="PS51127"/>
    </source>
</evidence>
<feature type="compositionally biased region" description="Acidic residues" evidence="11">
    <location>
        <begin position="2807"/>
        <end position="2823"/>
    </location>
</feature>
<evidence type="ECO:0000256" key="12">
    <source>
        <dbReference type="SAM" id="SignalP"/>
    </source>
</evidence>
<reference evidence="16" key="1">
    <citation type="submission" date="2017-01" db="EMBL/GenBank/DDBJ databases">
        <authorList>
            <person name="Varghese N."/>
            <person name="Submissions S."/>
        </authorList>
    </citation>
    <scope>NUCLEOTIDE SEQUENCE [LARGE SCALE GENOMIC DNA]</scope>
    <source>
        <strain evidence="16">DSM 24913</strain>
    </source>
</reference>
<feature type="compositionally biased region" description="Acidic residues" evidence="11">
    <location>
        <begin position="1979"/>
        <end position="1995"/>
    </location>
</feature>
<dbReference type="CDD" id="cd07185">
    <property type="entry name" value="OmpA_C-like"/>
    <property type="match status" value="1"/>
</dbReference>
<dbReference type="STRING" id="484498.SAMN05421686_105223"/>
<dbReference type="EMBL" id="FTOH01000005">
    <property type="protein sequence ID" value="SIS86109.1"/>
    <property type="molecule type" value="Genomic_DNA"/>
</dbReference>
<feature type="compositionally biased region" description="Acidic residues" evidence="11">
    <location>
        <begin position="2717"/>
        <end position="2739"/>
    </location>
</feature>
<comment type="similarity">
    <text evidence="3">Belongs to the intimin/invasin family.</text>
</comment>
<keyword evidence="5" id="KW-1134">Transmembrane beta strand</keyword>